<accession>A0A0G1CPP3</accession>
<keyword evidence="5 12" id="KW-0808">Transferase</keyword>
<dbReference type="GO" id="GO:0008760">
    <property type="term" value="F:UDP-N-acetylglucosamine 1-carboxyvinyltransferase activity"/>
    <property type="evidence" value="ECO:0007669"/>
    <property type="project" value="UniProtKB-UniRule"/>
</dbReference>
<dbReference type="UniPathway" id="UPA00219"/>
<comment type="caution">
    <text evidence="12">Lacks conserved residue(s) required for the propagation of feature annotation.</text>
</comment>
<evidence type="ECO:0000256" key="12">
    <source>
        <dbReference type="HAMAP-Rule" id="MF_00111"/>
    </source>
</evidence>
<dbReference type="STRING" id="1618446.UV61_C0002G0245"/>
<dbReference type="NCBIfam" id="NF006873">
    <property type="entry name" value="PRK09369.1"/>
    <property type="match status" value="1"/>
</dbReference>
<dbReference type="InterPro" id="IPR013792">
    <property type="entry name" value="RNA3'P_cycl/enolpyr_Trfase_a/b"/>
</dbReference>
<evidence type="ECO:0000256" key="4">
    <source>
        <dbReference type="ARBA" id="ARBA00022618"/>
    </source>
</evidence>
<evidence type="ECO:0000313" key="14">
    <source>
        <dbReference type="EMBL" id="KKS87524.1"/>
    </source>
</evidence>
<evidence type="ECO:0000259" key="13">
    <source>
        <dbReference type="Pfam" id="PF00275"/>
    </source>
</evidence>
<keyword evidence="7 12" id="KW-0573">Peptidoglycan synthesis</keyword>
<dbReference type="PANTHER" id="PTHR43783">
    <property type="entry name" value="UDP-N-ACETYLGLUCOSAMINE 1-CARBOXYVINYLTRANSFERASE"/>
    <property type="match status" value="1"/>
</dbReference>
<dbReference type="InterPro" id="IPR001986">
    <property type="entry name" value="Enolpyruvate_Tfrase_dom"/>
</dbReference>
<evidence type="ECO:0000256" key="11">
    <source>
        <dbReference type="ARBA" id="ARBA00047527"/>
    </source>
</evidence>
<dbReference type="AlphaFoldDB" id="A0A0G1CPP3"/>
<feature type="binding site" evidence="12">
    <location>
        <position position="92"/>
    </location>
    <ligand>
        <name>UDP-N-acetyl-alpha-D-glucosamine</name>
        <dbReference type="ChEBI" id="CHEBI:57705"/>
    </ligand>
</feature>
<keyword evidence="8 12" id="KW-0131">Cell cycle</keyword>
<feature type="domain" description="Enolpyruvate transferase" evidence="13">
    <location>
        <begin position="7"/>
        <end position="427"/>
    </location>
</feature>
<dbReference type="EMBL" id="LCFD01000002">
    <property type="protein sequence ID" value="KKS87524.1"/>
    <property type="molecule type" value="Genomic_DNA"/>
</dbReference>
<feature type="binding site" evidence="12">
    <location>
        <begin position="22"/>
        <end position="23"/>
    </location>
    <ligand>
        <name>phosphoenolpyruvate</name>
        <dbReference type="ChEBI" id="CHEBI:58702"/>
    </ligand>
</feature>
<evidence type="ECO:0000256" key="3">
    <source>
        <dbReference type="ARBA" id="ARBA00022490"/>
    </source>
</evidence>
<dbReference type="EC" id="2.5.1.7" evidence="12"/>
<keyword evidence="4 12" id="KW-0132">Cell division</keyword>
<comment type="pathway">
    <text evidence="2 12">Cell wall biogenesis; peptidoglycan biosynthesis.</text>
</comment>
<evidence type="ECO:0000256" key="2">
    <source>
        <dbReference type="ARBA" id="ARBA00004752"/>
    </source>
</evidence>
<comment type="similarity">
    <text evidence="10 12">Belongs to the EPSP synthase family. MurA subfamily.</text>
</comment>
<evidence type="ECO:0000256" key="5">
    <source>
        <dbReference type="ARBA" id="ARBA00022679"/>
    </source>
</evidence>
<dbReference type="GO" id="GO:0009252">
    <property type="term" value="P:peptidoglycan biosynthetic process"/>
    <property type="evidence" value="ECO:0007669"/>
    <property type="project" value="UniProtKB-UniRule"/>
</dbReference>
<protein>
    <recommendedName>
        <fullName evidence="12">UDP-N-acetylglucosamine 1-carboxyvinyltransferase</fullName>
        <ecNumber evidence="12">2.5.1.7</ecNumber>
    </recommendedName>
    <alternativeName>
        <fullName evidence="12">Enoylpyruvate transferase</fullName>
    </alternativeName>
    <alternativeName>
        <fullName evidence="12">UDP-N-acetylglucosamine enolpyruvyl transferase</fullName>
        <shortName evidence="12">EPT</shortName>
    </alternativeName>
</protein>
<dbReference type="GO" id="GO:0008360">
    <property type="term" value="P:regulation of cell shape"/>
    <property type="evidence" value="ECO:0007669"/>
    <property type="project" value="UniProtKB-KW"/>
</dbReference>
<dbReference type="GO" id="GO:0019277">
    <property type="term" value="P:UDP-N-acetylgalactosamine biosynthetic process"/>
    <property type="evidence" value="ECO:0007669"/>
    <property type="project" value="InterPro"/>
</dbReference>
<evidence type="ECO:0000256" key="7">
    <source>
        <dbReference type="ARBA" id="ARBA00022984"/>
    </source>
</evidence>
<comment type="function">
    <text evidence="12">Cell wall formation. Adds enolpyruvyl to UDP-N-acetylglucosamine.</text>
</comment>
<reference evidence="14 15" key="1">
    <citation type="journal article" date="2015" name="Nature">
        <title>rRNA introns, odd ribosomes, and small enigmatic genomes across a large radiation of phyla.</title>
        <authorList>
            <person name="Brown C.T."/>
            <person name="Hug L.A."/>
            <person name="Thomas B.C."/>
            <person name="Sharon I."/>
            <person name="Castelle C.J."/>
            <person name="Singh A."/>
            <person name="Wilkins M.J."/>
            <person name="Williams K.H."/>
            <person name="Banfield J.F."/>
        </authorList>
    </citation>
    <scope>NUCLEOTIDE SEQUENCE [LARGE SCALE GENOMIC DNA]</scope>
</reference>
<dbReference type="InterPro" id="IPR005750">
    <property type="entry name" value="UDP_GlcNAc_COvinyl_MurA"/>
</dbReference>
<feature type="active site" description="Proton donor" evidence="12">
    <location>
        <position position="116"/>
    </location>
</feature>
<keyword evidence="9 12" id="KW-0961">Cell wall biogenesis/degradation</keyword>
<evidence type="ECO:0000256" key="6">
    <source>
        <dbReference type="ARBA" id="ARBA00022960"/>
    </source>
</evidence>
<feature type="binding site" evidence="12">
    <location>
        <position position="326"/>
    </location>
    <ligand>
        <name>UDP-N-acetyl-alpha-D-glucosamine</name>
        <dbReference type="ChEBI" id="CHEBI:57705"/>
    </ligand>
</feature>
<dbReference type="Pfam" id="PF00275">
    <property type="entry name" value="EPSP_synthase"/>
    <property type="match status" value="1"/>
</dbReference>
<dbReference type="InterPro" id="IPR036968">
    <property type="entry name" value="Enolpyruvate_Tfrase_sf"/>
</dbReference>
<sequence length="441" mass="48141">MEKFVITGGRPLKGTVTVGGAKNVAMKAVVAGLLTNETLTVANIPLISSVLGTAKIVEPLGVEVKRIDHTLTISAKNIHKYKVPLELGGLYRTATMVMGPMLARFGKAIVPNPGGCRLGKRPVDWHIQALIQMGAKISYKDGYFYGEANGLHGATIKFPKNSHTGTETVILAAVLATGTTVIENAAAEPEIDNLILLLKHMGAVIERQGRTITIHGVKKLGGTKFTIMPDRNEVVTYAIAAIATDGDVVIHGTERENLKSFLTALDQVGGGWEAMDQTTTRFFSQGVLKPTDIVTSFYPGFMTDWQAPWAVLATQAQGASSIHETVFESRFSYVAELRKMGAKIDFFDPEVKDPEKFYNFKWADRIEDYHQGIKIFGPRPLHEAVVEITDLRAGATLVVAALVARGKSVLLGVEHIDRGYEKFDEQLRQLGAKITREKEDL</sequence>
<feature type="modified residue" description="2-(S-cysteinyl)pyruvic acid O-phosphothioketal" evidence="12">
    <location>
        <position position="116"/>
    </location>
</feature>
<comment type="subcellular location">
    <subcellularLocation>
        <location evidence="1 12">Cytoplasm</location>
    </subcellularLocation>
</comment>
<organism evidence="14 15">
    <name type="scientific">Candidatus Gottesmanbacteria bacterium GW2011_GWB1_43_11</name>
    <dbReference type="NCBI Taxonomy" id="1618446"/>
    <lineage>
        <taxon>Bacteria</taxon>
        <taxon>Candidatus Gottesmaniibacteriota</taxon>
    </lineage>
</organism>
<proteinExistence type="inferred from homology"/>
<evidence type="ECO:0000256" key="1">
    <source>
        <dbReference type="ARBA" id="ARBA00004496"/>
    </source>
</evidence>
<dbReference type="Proteomes" id="UP000034050">
    <property type="component" value="Unassembled WGS sequence"/>
</dbReference>
<dbReference type="NCBIfam" id="TIGR01072">
    <property type="entry name" value="murA"/>
    <property type="match status" value="1"/>
</dbReference>
<dbReference type="PATRIC" id="fig|1618446.3.peg.370"/>
<dbReference type="GO" id="GO:0051301">
    <property type="term" value="P:cell division"/>
    <property type="evidence" value="ECO:0007669"/>
    <property type="project" value="UniProtKB-KW"/>
</dbReference>
<keyword evidence="6 12" id="KW-0133">Cell shape</keyword>
<keyword evidence="3 12" id="KW-0963">Cytoplasm</keyword>
<name>A0A0G1CPP3_9BACT</name>
<dbReference type="SUPFAM" id="SSF55205">
    <property type="entry name" value="EPT/RTPC-like"/>
    <property type="match status" value="1"/>
</dbReference>
<dbReference type="Gene3D" id="3.65.10.10">
    <property type="entry name" value="Enolpyruvate transferase domain"/>
    <property type="match status" value="2"/>
</dbReference>
<dbReference type="CDD" id="cd01555">
    <property type="entry name" value="UdpNAET"/>
    <property type="match status" value="1"/>
</dbReference>
<dbReference type="GO" id="GO:0071555">
    <property type="term" value="P:cell wall organization"/>
    <property type="evidence" value="ECO:0007669"/>
    <property type="project" value="UniProtKB-KW"/>
</dbReference>
<comment type="catalytic activity">
    <reaction evidence="11 12">
        <text>phosphoenolpyruvate + UDP-N-acetyl-alpha-D-glucosamine = UDP-N-acetyl-3-O-(1-carboxyvinyl)-alpha-D-glucosamine + phosphate</text>
        <dbReference type="Rhea" id="RHEA:18681"/>
        <dbReference type="ChEBI" id="CHEBI:43474"/>
        <dbReference type="ChEBI" id="CHEBI:57705"/>
        <dbReference type="ChEBI" id="CHEBI:58702"/>
        <dbReference type="ChEBI" id="CHEBI:68483"/>
        <dbReference type="EC" id="2.5.1.7"/>
    </reaction>
</comment>
<evidence type="ECO:0000256" key="8">
    <source>
        <dbReference type="ARBA" id="ARBA00023306"/>
    </source>
</evidence>
<evidence type="ECO:0000256" key="9">
    <source>
        <dbReference type="ARBA" id="ARBA00023316"/>
    </source>
</evidence>
<comment type="caution">
    <text evidence="14">The sequence shown here is derived from an EMBL/GenBank/DDBJ whole genome shotgun (WGS) entry which is preliminary data.</text>
</comment>
<dbReference type="PANTHER" id="PTHR43783:SF1">
    <property type="entry name" value="UDP-N-ACETYLGLUCOSAMINE 1-CARBOXYVINYLTRANSFERASE"/>
    <property type="match status" value="1"/>
</dbReference>
<evidence type="ECO:0000313" key="15">
    <source>
        <dbReference type="Proteomes" id="UP000034050"/>
    </source>
</evidence>
<feature type="binding site" evidence="12">
    <location>
        <position position="304"/>
    </location>
    <ligand>
        <name>UDP-N-acetyl-alpha-D-glucosamine</name>
        <dbReference type="ChEBI" id="CHEBI:57705"/>
    </ligand>
</feature>
<dbReference type="GO" id="GO:0005737">
    <property type="term" value="C:cytoplasm"/>
    <property type="evidence" value="ECO:0007669"/>
    <property type="project" value="UniProtKB-SubCell"/>
</dbReference>
<gene>
    <name evidence="12" type="primary">murA</name>
    <name evidence="14" type="ORF">UV61_C0002G0245</name>
</gene>
<keyword evidence="12" id="KW-0670">Pyruvate</keyword>
<dbReference type="InterPro" id="IPR050068">
    <property type="entry name" value="MurA_subfamily"/>
</dbReference>
<evidence type="ECO:0000256" key="10">
    <source>
        <dbReference type="ARBA" id="ARBA00038367"/>
    </source>
</evidence>
<dbReference type="HAMAP" id="MF_00111">
    <property type="entry name" value="MurA"/>
    <property type="match status" value="1"/>
</dbReference>